<dbReference type="Gene3D" id="1.10.10.10">
    <property type="entry name" value="Winged helix-like DNA-binding domain superfamily/Winged helix DNA-binding domain"/>
    <property type="match status" value="1"/>
</dbReference>
<dbReference type="PROSITE" id="PS51755">
    <property type="entry name" value="OMPR_PHOB"/>
    <property type="match status" value="1"/>
</dbReference>
<protein>
    <submittedName>
        <fullName evidence="4">Winged helix-turn-helix domain-containing protein</fullName>
    </submittedName>
</protein>
<dbReference type="GO" id="GO:0000160">
    <property type="term" value="P:phosphorelay signal transduction system"/>
    <property type="evidence" value="ECO:0007669"/>
    <property type="project" value="InterPro"/>
</dbReference>
<dbReference type="GO" id="GO:0006355">
    <property type="term" value="P:regulation of DNA-templated transcription"/>
    <property type="evidence" value="ECO:0007669"/>
    <property type="project" value="InterPro"/>
</dbReference>
<feature type="domain" description="OmpR/PhoB-type" evidence="3">
    <location>
        <begin position="69"/>
        <end position="168"/>
    </location>
</feature>
<dbReference type="EMBL" id="JACVVX010000013">
    <property type="protein sequence ID" value="MBD0417414.1"/>
    <property type="molecule type" value="Genomic_DNA"/>
</dbReference>
<dbReference type="GO" id="GO:0003677">
    <property type="term" value="F:DNA binding"/>
    <property type="evidence" value="ECO:0007669"/>
    <property type="project" value="UniProtKB-UniRule"/>
</dbReference>
<keyword evidence="5" id="KW-1185">Reference proteome</keyword>
<evidence type="ECO:0000313" key="5">
    <source>
        <dbReference type="Proteomes" id="UP000643405"/>
    </source>
</evidence>
<gene>
    <name evidence="4" type="ORF">ICI42_22490</name>
</gene>
<evidence type="ECO:0000313" key="4">
    <source>
        <dbReference type="EMBL" id="MBD0417414.1"/>
    </source>
</evidence>
<dbReference type="RefSeq" id="WP_188166853.1">
    <property type="nucleotide sequence ID" value="NZ_JACVVX010000013.1"/>
</dbReference>
<sequence>MTTSVADWSVKTERKGRRRGSRCPCIRARQLYFSFQRQAWGILGRHRDGCCRLDRQWGQVRMERGMLEPDGLVFGDIVLDRTCLFAHRNGEQIWFTRSERALLLAFSRNPHRLMQRAQLLDAIALTQTDASDRNVDFLVNRLRTKLGDSARAPKYIATQYGEGYVWIAKKQPAIARNLNPALISGLLAIAPVVQPQDGRLAKRVDAVTKKMRDMIVSRLGVDESVIVLAREGGSPPPGVRYDLKVSFRDNGDRLDCTATLREGPSRRIIRAFRLELSGVTLASMMPEVERASIGIAEALQRNLAEASEGLGMPVDQPLEIRLRKASTLLSASNPTWLEKGQELREARAQNPTSADLALQWCLHLFARLVLTNPFTGIDPGDRDEIESEIEATALDCLPFIETNPLLMLAAAKLLYFVDRGHLELAEDLADRAYTRAADSAALPLLGQLRQARGDFAAAVAFFDRGIELAAPDSELHLYIRVLKCIALLAAGDRKALKAAAAFSYESPHSPPDLSAMVAVLVTPPDQKLPQGIIDVLQAAGPEGARNAIAYTYMTSARHLTSPQARSNIMEGIIAHLSGLHGTDVAKPFSRKGSD</sequence>
<dbReference type="InterPro" id="IPR036388">
    <property type="entry name" value="WH-like_DNA-bd_sf"/>
</dbReference>
<comment type="caution">
    <text evidence="4">The sequence shown here is derived from an EMBL/GenBank/DDBJ whole genome shotgun (WGS) entry which is preliminary data.</text>
</comment>
<dbReference type="InterPro" id="IPR001867">
    <property type="entry name" value="OmpR/PhoB-type_DNA-bd"/>
</dbReference>
<evidence type="ECO:0000256" key="2">
    <source>
        <dbReference type="PROSITE-ProRule" id="PRU01091"/>
    </source>
</evidence>
<dbReference type="CDD" id="cd00383">
    <property type="entry name" value="trans_reg_C"/>
    <property type="match status" value="1"/>
</dbReference>
<proteinExistence type="predicted"/>
<dbReference type="AlphaFoldDB" id="A0A8J6U0C8"/>
<name>A0A8J6U0C8_9HYPH</name>
<evidence type="ECO:0000259" key="3">
    <source>
        <dbReference type="PROSITE" id="PS51755"/>
    </source>
</evidence>
<evidence type="ECO:0000256" key="1">
    <source>
        <dbReference type="ARBA" id="ARBA00023125"/>
    </source>
</evidence>
<dbReference type="Pfam" id="PF00486">
    <property type="entry name" value="Trans_reg_C"/>
    <property type="match status" value="1"/>
</dbReference>
<dbReference type="Proteomes" id="UP000643405">
    <property type="component" value="Unassembled WGS sequence"/>
</dbReference>
<accession>A0A8J6U0C8</accession>
<dbReference type="InterPro" id="IPR016032">
    <property type="entry name" value="Sig_transdc_resp-reg_C-effctor"/>
</dbReference>
<keyword evidence="1 2" id="KW-0238">DNA-binding</keyword>
<feature type="DNA-binding region" description="OmpR/PhoB-type" evidence="2">
    <location>
        <begin position="69"/>
        <end position="168"/>
    </location>
</feature>
<reference evidence="4" key="1">
    <citation type="submission" date="2020-09" db="EMBL/GenBank/DDBJ databases">
        <title>Genome seq and assembly of Tianweitania sp.</title>
        <authorList>
            <person name="Chhetri G."/>
        </authorList>
    </citation>
    <scope>NUCLEOTIDE SEQUENCE</scope>
    <source>
        <strain evidence="4">Rool2</strain>
    </source>
</reference>
<dbReference type="SMART" id="SM00862">
    <property type="entry name" value="Trans_reg_C"/>
    <property type="match status" value="1"/>
</dbReference>
<organism evidence="4 5">
    <name type="scientific">Oryzicola mucosus</name>
    <dbReference type="NCBI Taxonomy" id="2767425"/>
    <lineage>
        <taxon>Bacteria</taxon>
        <taxon>Pseudomonadati</taxon>
        <taxon>Pseudomonadota</taxon>
        <taxon>Alphaproteobacteria</taxon>
        <taxon>Hyphomicrobiales</taxon>
        <taxon>Phyllobacteriaceae</taxon>
        <taxon>Oryzicola</taxon>
    </lineage>
</organism>
<dbReference type="SUPFAM" id="SSF46894">
    <property type="entry name" value="C-terminal effector domain of the bipartite response regulators"/>
    <property type="match status" value="1"/>
</dbReference>